<evidence type="ECO:0000313" key="11">
    <source>
        <dbReference type="EMBL" id="BCT02586.1"/>
    </source>
</evidence>
<evidence type="ECO:0000256" key="6">
    <source>
        <dbReference type="ARBA" id="ARBA00022723"/>
    </source>
</evidence>
<geneLocation type="chloroplast" evidence="11"/>
<dbReference type="Pfam" id="PF04998">
    <property type="entry name" value="RNA_pol_Rpb1_5"/>
    <property type="match status" value="1"/>
</dbReference>
<proteinExistence type="predicted"/>
<dbReference type="InterPro" id="IPR042102">
    <property type="entry name" value="RNA_pol_Rpb1_3_sf"/>
</dbReference>
<protein>
    <recommendedName>
        <fullName evidence="1">DNA-directed RNA polymerase</fullName>
        <ecNumber evidence="1">2.7.7.6</ecNumber>
    </recommendedName>
</protein>
<dbReference type="GO" id="GO:0006351">
    <property type="term" value="P:DNA-templated transcription"/>
    <property type="evidence" value="ECO:0007669"/>
    <property type="project" value="InterPro"/>
</dbReference>
<dbReference type="GO" id="GO:0003677">
    <property type="term" value="F:DNA binding"/>
    <property type="evidence" value="ECO:0007669"/>
    <property type="project" value="InterPro"/>
</dbReference>
<keyword evidence="3 11" id="KW-0934">Plastid</keyword>
<keyword evidence="11" id="KW-0150">Chloroplast</keyword>
<evidence type="ECO:0000256" key="2">
    <source>
        <dbReference type="ARBA" id="ARBA00022478"/>
    </source>
</evidence>
<dbReference type="PANTHER" id="PTHR19376">
    <property type="entry name" value="DNA-DIRECTED RNA POLYMERASE"/>
    <property type="match status" value="1"/>
</dbReference>
<dbReference type="Gene3D" id="1.10.1790.20">
    <property type="match status" value="1"/>
</dbReference>
<dbReference type="InterPro" id="IPR045867">
    <property type="entry name" value="DNA-dir_RpoC_beta_prime"/>
</dbReference>
<evidence type="ECO:0000259" key="9">
    <source>
        <dbReference type="Pfam" id="PF04998"/>
    </source>
</evidence>
<evidence type="ECO:0000256" key="4">
    <source>
        <dbReference type="ARBA" id="ARBA00022679"/>
    </source>
</evidence>
<accession>A0A8E4BVU7</accession>
<dbReference type="Pfam" id="PF05000">
    <property type="entry name" value="RNA_pol_Rpb1_4"/>
    <property type="match status" value="1"/>
</dbReference>
<reference evidence="11" key="1">
    <citation type="submission" date="2021-02" db="EMBL/GenBank/DDBJ databases">
        <title>Organelle genome of a novel green alga in the class Trebouxiophyceae.</title>
        <authorList>
            <person name="Takusagawa M."/>
            <person name="Misumi O."/>
            <person name="Inui T.I."/>
            <person name="Kato S."/>
            <person name="Matsunaga S."/>
            <person name="Kuroiwa H."/>
            <person name="Kuroiwa T."/>
        </authorList>
    </citation>
    <scope>NUCLEOTIDE SEQUENCE</scope>
    <source>
        <strain evidence="11">311 I</strain>
    </source>
</reference>
<keyword evidence="4" id="KW-0808">Transferase</keyword>
<dbReference type="SUPFAM" id="SSF64484">
    <property type="entry name" value="beta and beta-prime subunits of DNA dependent RNA-polymerase"/>
    <property type="match status" value="1"/>
</dbReference>
<dbReference type="GO" id="GO:0000428">
    <property type="term" value="C:DNA-directed RNA polymerase complex"/>
    <property type="evidence" value="ECO:0007669"/>
    <property type="project" value="UniProtKB-KW"/>
</dbReference>
<evidence type="ECO:0000256" key="3">
    <source>
        <dbReference type="ARBA" id="ARBA00022640"/>
    </source>
</evidence>
<dbReference type="PANTHER" id="PTHR19376:SF68">
    <property type="entry name" value="DNA-DIRECTED RNA POLYMERASE SUBUNIT BETA"/>
    <property type="match status" value="1"/>
</dbReference>
<keyword evidence="8" id="KW-0804">Transcription</keyword>
<name>A0A8E4BVU7_9CHLO</name>
<dbReference type="InterPro" id="IPR038120">
    <property type="entry name" value="Rpb1_funnel_sf"/>
</dbReference>
<evidence type="ECO:0000256" key="7">
    <source>
        <dbReference type="ARBA" id="ARBA00022833"/>
    </source>
</evidence>
<dbReference type="GO" id="GO:0003899">
    <property type="term" value="F:DNA-directed RNA polymerase activity"/>
    <property type="evidence" value="ECO:0007669"/>
    <property type="project" value="UniProtKB-EC"/>
</dbReference>
<evidence type="ECO:0000256" key="8">
    <source>
        <dbReference type="ARBA" id="ARBA00023163"/>
    </source>
</evidence>
<keyword evidence="6" id="KW-0479">Metal-binding</keyword>
<gene>
    <name evidence="11" type="primary">rpoC2</name>
</gene>
<evidence type="ECO:0000256" key="5">
    <source>
        <dbReference type="ARBA" id="ARBA00022695"/>
    </source>
</evidence>
<feature type="domain" description="RNA polymerase Rpb1" evidence="9">
    <location>
        <begin position="171"/>
        <end position="383"/>
    </location>
</feature>
<feature type="domain" description="RNA polymerase Rpb1" evidence="10">
    <location>
        <begin position="95"/>
        <end position="159"/>
    </location>
</feature>
<keyword evidence="2 11" id="KW-0240">DNA-directed RNA polymerase</keyword>
<dbReference type="NCBIfam" id="TIGR02388">
    <property type="entry name" value="rpoC2_cyan"/>
    <property type="match status" value="1"/>
</dbReference>
<dbReference type="EC" id="2.7.7.6" evidence="1"/>
<dbReference type="Gene3D" id="1.10.132.30">
    <property type="match status" value="1"/>
</dbReference>
<dbReference type="InterPro" id="IPR007081">
    <property type="entry name" value="RNA_pol_Rpb1_5"/>
</dbReference>
<dbReference type="InterPro" id="IPR007083">
    <property type="entry name" value="RNA_pol_Rpb1_4"/>
</dbReference>
<dbReference type="InterPro" id="IPR012756">
    <property type="entry name" value="DNA-dir_RpoC2_beta_pp"/>
</dbReference>
<keyword evidence="5" id="KW-0548">Nucleotidyltransferase</keyword>
<dbReference type="Gene3D" id="1.10.274.100">
    <property type="entry name" value="RNA polymerase Rpb1, domain 3"/>
    <property type="match status" value="1"/>
</dbReference>
<sequence>MTTTMPFFFNQCLDKKRLKKLILWSLSFQGEYKTLQMIEDLKNLGFQYATSAGVSLSIDDLRIPPKKSTEVLDSEALVLQTVQGRAQGNRTVIEEIQTVVDTWHRTSETVKDHVIDFFEATNILNPVYMMAFSGARGNVSQVRQLVGMRGLMADPNGDIIGYAIRSNFREGLTLTEYMISAYGARKGVVDTALRTADAGYLTRRLVDVAQHIIVQQGSCGTQRGILLQPIQDSGKVVLKVQDRLLGRVLARDLYVNGQKIASRNEAIDHGLAYDITNALNSVKSRPAGAGEGGIHEAAPLEVFVRSPLTCALNDGICQLCYGWSFTQNRLVQIGEAVGVIAGQSIGEPGTQLTMRTFHTGGVFTGEVQGEFRAPHGGIIHYPQEFPGILVRTPYGQIAFLVKKAGSLIIRQESLKKETVLEIPAHTALFLREGESVRGNQLLGLPGGLDGQGNDKVETRKLVFSDFDGEVVYQNVARKDIPFPEKYSDKCRREEREEKERNKRPFLAKQRAEKFRLKKRYTLSAQVGTLWVLAGQQLDLVSRTLPLFQGSGHLVEMDTLLSRHAIPTETEGFICREKQSDLKNEHCRPALLPPQSKYQLDQKIEEGTMVRTIEPSVVFPADEAFIYQPRIYTALAKTALDSLKDTLALESKNGDIFVIPDYTQQIGEQEKRHRLTYRNDQSSNSFKKGFYPWKAPLGWQDDQSVGDLNVFYFGPNYQNQGTDVRVWQDKFFASTSRQHGLLFLTPYIFDEINGQKNFAQLASHSKKVKSLSESAQGRTLSTVWVSEGEQFVSNQNQRASQAGLCTITHFEGSHVINPVVCLETKPKDQKGQENRLKNPRQKDQCFLETFVQPQFPFDTDPKCQQHTILEHKPGWFTLVGMPAEHPEFVGQRVSCTSFMMPMNGGKHREYSPKTMQSLYQKIARTKISLDSFNHSGLLKNLRLVSLLRHPRLVHLFKKDSGAILEVLSRTIIVSNAKTSLYSLFGTHQTFFKKDKKGASGRLLKNKFGFVFNPLNWVRPEPISQTLFQGINQKRGHLLSCGSLYQIATEFSLDYIPHTLQKLETHVNFELSPIRTQAVVLRSIKKQEISPQSSISHAFQAQFNDPTVIPPKMAVTKSATNAFWSKQVPSRFVPFVPNENKRLLTIAPLLVPNDTYLKKDGFFCRFLLQFRPALETGDQIGNWRLRWTPPWQAENGRLAEQTFTLSFVKRPILHTKDEEIFQPAATWLPYGETFIRRRRAINKKGEVLRTASNECVLLENKDKQTFTFSKPMSLSTLGIGDILRFGDEIEPGVGIPITGQVIYMTPTQVTIRKGQPILFYNLGSIHVKPNQCISKGHPLVTLSYQRLITGDIVQGIPKVEQLFEAQARDKETEIKLTRFLVKSFRRLQAKIPSKQAFDESIRMIQHKIIENIQKVYLSQGVSIADIHFELIIRRMTSWGKIRRVGHTGLFRHEILPLHRIEKVNAGTEGKKAMKFCRCTVLKK</sequence>
<keyword evidence="7" id="KW-0862">Zinc</keyword>
<dbReference type="GO" id="GO:0046872">
    <property type="term" value="F:metal ion binding"/>
    <property type="evidence" value="ECO:0007669"/>
    <property type="project" value="UniProtKB-KW"/>
</dbReference>
<evidence type="ECO:0000256" key="1">
    <source>
        <dbReference type="ARBA" id="ARBA00012418"/>
    </source>
</evidence>
<organism evidence="11">
    <name type="scientific">Medakamo hakoo</name>
    <dbReference type="NCBI Taxonomy" id="3113649"/>
    <lineage>
        <taxon>Eukaryota</taxon>
        <taxon>Viridiplantae</taxon>
        <taxon>Chlorophyta</taxon>
        <taxon>core chlorophytes</taxon>
        <taxon>Trebouxiophyceae</taxon>
        <taxon>Trebouxiophyceae incertae sedis</taxon>
        <taxon>Coccomyxaceae</taxon>
        <taxon>Medakamo</taxon>
    </lineage>
</organism>
<dbReference type="EMBL" id="LC604816">
    <property type="protein sequence ID" value="BCT02586.1"/>
    <property type="molecule type" value="Genomic_DNA"/>
</dbReference>
<evidence type="ECO:0000259" key="10">
    <source>
        <dbReference type="Pfam" id="PF05000"/>
    </source>
</evidence>